<evidence type="ECO:0000313" key="2">
    <source>
        <dbReference type="Proteomes" id="UP000018680"/>
    </source>
</evidence>
<dbReference type="HOGENOM" id="CLU_2702686_0_0_12"/>
<keyword evidence="2" id="KW-1185">Reference proteome</keyword>
<organism evidence="1 2">
    <name type="scientific">Salinispira pacifica</name>
    <dbReference type="NCBI Taxonomy" id="1307761"/>
    <lineage>
        <taxon>Bacteria</taxon>
        <taxon>Pseudomonadati</taxon>
        <taxon>Spirochaetota</taxon>
        <taxon>Spirochaetia</taxon>
        <taxon>Spirochaetales</taxon>
        <taxon>Spirochaetaceae</taxon>
        <taxon>Salinispira</taxon>
    </lineage>
</organism>
<reference evidence="1 2" key="1">
    <citation type="journal article" date="2015" name="Stand. Genomic Sci.">
        <title>Complete genome sequence and description of Salinispira pacifica gen. nov., sp. nov., a novel spirochaete isolated form a hypersaline microbial mat.</title>
        <authorList>
            <person name="Ben Hania W."/>
            <person name="Joseph M."/>
            <person name="Schumann P."/>
            <person name="Bunk B."/>
            <person name="Fiebig A."/>
            <person name="Sproer C."/>
            <person name="Klenk H.P."/>
            <person name="Fardeau M.L."/>
            <person name="Spring S."/>
        </authorList>
    </citation>
    <scope>NUCLEOTIDE SEQUENCE [LARGE SCALE GENOMIC DNA]</scope>
    <source>
        <strain evidence="1 2">L21-RPul-D2</strain>
    </source>
</reference>
<dbReference type="AlphaFoldDB" id="V5WDT5"/>
<dbReference type="EMBL" id="CP006939">
    <property type="protein sequence ID" value="AHC13780.1"/>
    <property type="molecule type" value="Genomic_DNA"/>
</dbReference>
<protein>
    <submittedName>
        <fullName evidence="1">Uncharacterized protein</fullName>
    </submittedName>
</protein>
<evidence type="ECO:0000313" key="1">
    <source>
        <dbReference type="EMBL" id="AHC13780.1"/>
    </source>
</evidence>
<dbReference type="KEGG" id="slr:L21SP2_0344"/>
<accession>V5WDT5</accession>
<name>V5WDT5_9SPIO</name>
<dbReference type="Proteomes" id="UP000018680">
    <property type="component" value="Chromosome"/>
</dbReference>
<proteinExistence type="predicted"/>
<sequence>MFAAWPLHTSEDIFSKDQGHDITRTRLSFPSLYYYVKDRFLISASGLQITESEGFMRLKGAPIVPAFSPIPNR</sequence>
<gene>
    <name evidence="1" type="ORF">L21SP2_0344</name>
</gene>